<keyword evidence="4 8" id="KW-0479">Metal-binding</keyword>
<comment type="pathway">
    <text evidence="2">Secondary metabolite biosynthesis.</text>
</comment>
<evidence type="ECO:0000256" key="6">
    <source>
        <dbReference type="ARBA" id="ARBA00023004"/>
    </source>
</evidence>
<sequence length="552" mass="62634">MDIRWSLLALAAAWGVTYCGWKLYQHRARINKLREQGMPMPAGWSWIFGHILLLRQITQSELPPYANVNNVFPKLAADFADQEMFLLDIWPVGHSMVIVFNPDTAFDISQKRNLPKVKNMDGMLRPITGGANLLSQNHEEWRIWRSLFNPGFSHGVISEHIPGIVDIVDVFCTSLKSSVGQGIVFLDDLTSRLTFDIIMKVVLDTDAKHQQSDHILAQALGVITRWHSFWDPRVLMNPLRPFIQHQYSSIIKRYIRSELNARFDEVNSPSSLATKSHSKSAISLAIQAYNSSTPQRDIPVLETSFAEMATNQIRLFLFAGNDTTSSSIVFTYHLLSQNPAVLHELRREHDTIFSPDPSAAANLIKQHPALIHQCPYTLAVIKETLRLFPPASTMRDGEGAHVTTRNGLTLPTDGLAIIVSHVTMQRNPRLWPRPEAFLPERWLVGLEHDLYPPKNAYRPFELGPRNCIGQTLTLTEMKLVLILTARTFDIQPAYQEFDEEGNRNRGWIERGMTSLGFKHEQLKTLNGDRAFQTEKAGAHPSDGYPCRITFRS</sequence>
<comment type="cofactor">
    <cofactor evidence="1 8">
        <name>heme</name>
        <dbReference type="ChEBI" id="CHEBI:30413"/>
    </cofactor>
</comment>
<evidence type="ECO:0000256" key="2">
    <source>
        <dbReference type="ARBA" id="ARBA00005179"/>
    </source>
</evidence>
<keyword evidence="5" id="KW-0560">Oxidoreductase</keyword>
<dbReference type="PRINTS" id="PR00385">
    <property type="entry name" value="P450"/>
</dbReference>
<dbReference type="GO" id="GO:0004497">
    <property type="term" value="F:monooxygenase activity"/>
    <property type="evidence" value="ECO:0007669"/>
    <property type="project" value="UniProtKB-KW"/>
</dbReference>
<evidence type="ECO:0000256" key="8">
    <source>
        <dbReference type="PIRSR" id="PIRSR602401-1"/>
    </source>
</evidence>
<dbReference type="Proteomes" id="UP000193144">
    <property type="component" value="Unassembled WGS sequence"/>
</dbReference>
<feature type="binding site" description="axial binding residue" evidence="8">
    <location>
        <position position="467"/>
    </location>
    <ligand>
        <name>heme</name>
        <dbReference type="ChEBI" id="CHEBI:30413"/>
    </ligand>
    <ligandPart>
        <name>Fe</name>
        <dbReference type="ChEBI" id="CHEBI:18248"/>
    </ligandPart>
</feature>
<evidence type="ECO:0000256" key="4">
    <source>
        <dbReference type="ARBA" id="ARBA00022723"/>
    </source>
</evidence>
<dbReference type="GO" id="GO:0020037">
    <property type="term" value="F:heme binding"/>
    <property type="evidence" value="ECO:0007669"/>
    <property type="project" value="InterPro"/>
</dbReference>
<dbReference type="PANTHER" id="PTHR24305:SF107">
    <property type="entry name" value="P450, PUTATIVE (EUROFUNG)-RELATED"/>
    <property type="match status" value="1"/>
</dbReference>
<name>A0A1Y1XW09_9PLEO</name>
<dbReference type="GO" id="GO:0016705">
    <property type="term" value="F:oxidoreductase activity, acting on paired donors, with incorporation or reduction of molecular oxygen"/>
    <property type="evidence" value="ECO:0007669"/>
    <property type="project" value="InterPro"/>
</dbReference>
<evidence type="ECO:0000256" key="5">
    <source>
        <dbReference type="ARBA" id="ARBA00023002"/>
    </source>
</evidence>
<proteinExistence type="predicted"/>
<keyword evidence="3 8" id="KW-0349">Heme</keyword>
<dbReference type="InterPro" id="IPR002401">
    <property type="entry name" value="Cyt_P450_E_grp-I"/>
</dbReference>
<dbReference type="SUPFAM" id="SSF48264">
    <property type="entry name" value="Cytochrome P450"/>
    <property type="match status" value="1"/>
</dbReference>
<dbReference type="Gene3D" id="1.10.630.10">
    <property type="entry name" value="Cytochrome P450"/>
    <property type="match status" value="1"/>
</dbReference>
<organism evidence="9 10">
    <name type="scientific">Clohesyomyces aquaticus</name>
    <dbReference type="NCBI Taxonomy" id="1231657"/>
    <lineage>
        <taxon>Eukaryota</taxon>
        <taxon>Fungi</taxon>
        <taxon>Dikarya</taxon>
        <taxon>Ascomycota</taxon>
        <taxon>Pezizomycotina</taxon>
        <taxon>Dothideomycetes</taxon>
        <taxon>Pleosporomycetidae</taxon>
        <taxon>Pleosporales</taxon>
        <taxon>Lindgomycetaceae</taxon>
        <taxon>Clohesyomyces</taxon>
    </lineage>
</organism>
<evidence type="ECO:0000256" key="1">
    <source>
        <dbReference type="ARBA" id="ARBA00001971"/>
    </source>
</evidence>
<dbReference type="Pfam" id="PF00067">
    <property type="entry name" value="p450"/>
    <property type="match status" value="1"/>
</dbReference>
<protein>
    <submittedName>
        <fullName evidence="9">Cytochrome P450</fullName>
    </submittedName>
</protein>
<accession>A0A1Y1XW09</accession>
<dbReference type="InterPro" id="IPR036396">
    <property type="entry name" value="Cyt_P450_sf"/>
</dbReference>
<keyword evidence="6 8" id="KW-0408">Iron</keyword>
<comment type="caution">
    <text evidence="9">The sequence shown here is derived from an EMBL/GenBank/DDBJ whole genome shotgun (WGS) entry which is preliminary data.</text>
</comment>
<keyword evidence="10" id="KW-1185">Reference proteome</keyword>
<reference evidence="9 10" key="1">
    <citation type="submission" date="2016-07" db="EMBL/GenBank/DDBJ databases">
        <title>Pervasive Adenine N6-methylation of Active Genes in Fungi.</title>
        <authorList>
            <consortium name="DOE Joint Genome Institute"/>
            <person name="Mondo S.J."/>
            <person name="Dannebaum R.O."/>
            <person name="Kuo R.C."/>
            <person name="Labutti K."/>
            <person name="Haridas S."/>
            <person name="Kuo A."/>
            <person name="Salamov A."/>
            <person name="Ahrendt S.R."/>
            <person name="Lipzen A."/>
            <person name="Sullivan W."/>
            <person name="Andreopoulos W.B."/>
            <person name="Clum A."/>
            <person name="Lindquist E."/>
            <person name="Daum C."/>
            <person name="Ramamoorthy G.K."/>
            <person name="Gryganskyi A."/>
            <person name="Culley D."/>
            <person name="Magnuson J.K."/>
            <person name="James T.Y."/>
            <person name="O'Malley M.A."/>
            <person name="Stajich J.E."/>
            <person name="Spatafora J.W."/>
            <person name="Visel A."/>
            <person name="Grigoriev I.V."/>
        </authorList>
    </citation>
    <scope>NUCLEOTIDE SEQUENCE [LARGE SCALE GENOMIC DNA]</scope>
    <source>
        <strain evidence="9 10">CBS 115471</strain>
    </source>
</reference>
<evidence type="ECO:0000313" key="9">
    <source>
        <dbReference type="EMBL" id="ORX89938.1"/>
    </source>
</evidence>
<dbReference type="GO" id="GO:0005506">
    <property type="term" value="F:iron ion binding"/>
    <property type="evidence" value="ECO:0007669"/>
    <property type="project" value="InterPro"/>
</dbReference>
<gene>
    <name evidence="9" type="ORF">BCR34DRAFT_502177</name>
</gene>
<dbReference type="InterPro" id="IPR050121">
    <property type="entry name" value="Cytochrome_P450_monoxygenase"/>
</dbReference>
<dbReference type="EMBL" id="MCFA01000589">
    <property type="protein sequence ID" value="ORX89938.1"/>
    <property type="molecule type" value="Genomic_DNA"/>
</dbReference>
<dbReference type="AlphaFoldDB" id="A0A1Y1XW09"/>
<dbReference type="STRING" id="1231657.A0A1Y1XW09"/>
<dbReference type="InterPro" id="IPR001128">
    <property type="entry name" value="Cyt_P450"/>
</dbReference>
<dbReference type="PRINTS" id="PR00463">
    <property type="entry name" value="EP450I"/>
</dbReference>
<evidence type="ECO:0000256" key="7">
    <source>
        <dbReference type="ARBA" id="ARBA00023033"/>
    </source>
</evidence>
<evidence type="ECO:0000256" key="3">
    <source>
        <dbReference type="ARBA" id="ARBA00022617"/>
    </source>
</evidence>
<dbReference type="PANTHER" id="PTHR24305">
    <property type="entry name" value="CYTOCHROME P450"/>
    <property type="match status" value="1"/>
</dbReference>
<evidence type="ECO:0000313" key="10">
    <source>
        <dbReference type="Proteomes" id="UP000193144"/>
    </source>
</evidence>
<dbReference type="OrthoDB" id="10029320at2759"/>
<dbReference type="CDD" id="cd11051">
    <property type="entry name" value="CYP59-like"/>
    <property type="match status" value="1"/>
</dbReference>
<keyword evidence="7" id="KW-0503">Monooxygenase</keyword>